<gene>
    <name evidence="2" type="ORF">Q9312_10345</name>
</gene>
<keyword evidence="1" id="KW-0472">Membrane</keyword>
<keyword evidence="1" id="KW-0812">Transmembrane</keyword>
<evidence type="ECO:0000313" key="3">
    <source>
        <dbReference type="Proteomes" id="UP001239782"/>
    </source>
</evidence>
<proteinExistence type="predicted"/>
<organism evidence="2 3">
    <name type="scientific">Pleionea litopenaei</name>
    <dbReference type="NCBI Taxonomy" id="3070815"/>
    <lineage>
        <taxon>Bacteria</taxon>
        <taxon>Pseudomonadati</taxon>
        <taxon>Pseudomonadota</taxon>
        <taxon>Gammaproteobacteria</taxon>
        <taxon>Oceanospirillales</taxon>
        <taxon>Pleioneaceae</taxon>
        <taxon>Pleionea</taxon>
    </lineage>
</organism>
<dbReference type="Proteomes" id="UP001239782">
    <property type="component" value="Chromosome"/>
</dbReference>
<sequence length="129" mass="14547">MSDLLMNQRETLKWAERLASDDWGSQVWESLGLGVGCGLLWLFGLFVLMTCLVPPMRRKVHAWTNIYLPWNSCVGIFLLQGIAGIMGHPALFSVGVLAYWINSAIPVWLLEPIAEFSNRLTVIGWLTWA</sequence>
<dbReference type="AlphaFoldDB" id="A0AA51X574"/>
<keyword evidence="1" id="KW-1133">Transmembrane helix</keyword>
<name>A0AA51X574_9GAMM</name>
<evidence type="ECO:0000313" key="2">
    <source>
        <dbReference type="EMBL" id="WMS85612.1"/>
    </source>
</evidence>
<dbReference type="EMBL" id="CP133548">
    <property type="protein sequence ID" value="WMS85612.1"/>
    <property type="molecule type" value="Genomic_DNA"/>
</dbReference>
<keyword evidence="3" id="KW-1185">Reference proteome</keyword>
<feature type="transmembrane region" description="Helical" evidence="1">
    <location>
        <begin position="31"/>
        <end position="54"/>
    </location>
</feature>
<reference evidence="2 3" key="1">
    <citation type="submission" date="2023-08" db="EMBL/GenBank/DDBJ databases">
        <title>Pleionea litopenaei sp. nov., isolated from stomach of juvenile Litopenaeus vannamei.</title>
        <authorList>
            <person name="Rho A.M."/>
            <person name="Hwang C.Y."/>
        </authorList>
    </citation>
    <scope>NUCLEOTIDE SEQUENCE [LARGE SCALE GENOMIC DNA]</scope>
    <source>
        <strain evidence="2 3">HL-JVS1</strain>
    </source>
</reference>
<dbReference type="RefSeq" id="WP_309200765.1">
    <property type="nucleotide sequence ID" value="NZ_CP133548.1"/>
</dbReference>
<feature type="transmembrane region" description="Helical" evidence="1">
    <location>
        <begin position="66"/>
        <end position="85"/>
    </location>
</feature>
<protein>
    <submittedName>
        <fullName evidence="2">Uncharacterized protein</fullName>
    </submittedName>
</protein>
<accession>A0AA51X574</accession>
<evidence type="ECO:0000256" key="1">
    <source>
        <dbReference type="SAM" id="Phobius"/>
    </source>
</evidence>
<dbReference type="KEGG" id="plei:Q9312_10345"/>